<dbReference type="EMBL" id="JAYKXP010000009">
    <property type="protein sequence ID" value="KAK7054526.1"/>
    <property type="molecule type" value="Genomic_DNA"/>
</dbReference>
<feature type="transmembrane region" description="Helical" evidence="1">
    <location>
        <begin position="125"/>
        <end position="144"/>
    </location>
</feature>
<gene>
    <name evidence="3" type="ORF">VNI00_003724</name>
</gene>
<evidence type="ECO:0000313" key="3">
    <source>
        <dbReference type="EMBL" id="KAK7054526.1"/>
    </source>
</evidence>
<keyword evidence="4" id="KW-1185">Reference proteome</keyword>
<sequence length="335" mass="36625">MSDPSVACPHLDLGNTWGATLVGVIIATGLYGVTCLQTWSYFQSYKDRILVRLVVLALIALGTVAEVLSIHAIYYRVILNFGIPGPLTLYLWSDIARIPVTVAIELIVHAFYVSRIYQLSFKKDWVTPILVCFLKVVEVAISIGETYKIAQRRTFEAFAGDHSAVALTLTGFALLITNDVICTVALTFYLHKSRTGIKSTDTLINKLILYTINNGALTSVASIAVVLFFKLQPESLIFWAIYQSLCYLFASSLLSTLNSRRTIFQPSAYVTVNALELGTFRATNSTSTTTAAGSSGVKDTKSIQVLVDTHSETQRNFTGQKDAGLAAKKVDPSPC</sequence>
<dbReference type="PANTHER" id="PTHR40465">
    <property type="entry name" value="CHROMOSOME 1, WHOLE GENOME SHOTGUN SEQUENCE"/>
    <property type="match status" value="1"/>
</dbReference>
<reference evidence="3 4" key="1">
    <citation type="submission" date="2024-01" db="EMBL/GenBank/DDBJ databases">
        <title>A draft genome for a cacao thread blight-causing isolate of Paramarasmius palmivorus.</title>
        <authorList>
            <person name="Baruah I.K."/>
            <person name="Bukari Y."/>
            <person name="Amoako-Attah I."/>
            <person name="Meinhardt L.W."/>
            <person name="Bailey B.A."/>
            <person name="Cohen S.P."/>
        </authorList>
    </citation>
    <scope>NUCLEOTIDE SEQUENCE [LARGE SCALE GENOMIC DNA]</scope>
    <source>
        <strain evidence="3 4">GH-12</strain>
    </source>
</reference>
<dbReference type="PANTHER" id="PTHR40465:SF1">
    <property type="entry name" value="DUF6534 DOMAIN-CONTAINING PROTEIN"/>
    <property type="match status" value="1"/>
</dbReference>
<feature type="transmembrane region" description="Helical" evidence="1">
    <location>
        <begin position="20"/>
        <end position="42"/>
    </location>
</feature>
<keyword evidence="1" id="KW-0812">Transmembrane</keyword>
<organism evidence="3 4">
    <name type="scientific">Paramarasmius palmivorus</name>
    <dbReference type="NCBI Taxonomy" id="297713"/>
    <lineage>
        <taxon>Eukaryota</taxon>
        <taxon>Fungi</taxon>
        <taxon>Dikarya</taxon>
        <taxon>Basidiomycota</taxon>
        <taxon>Agaricomycotina</taxon>
        <taxon>Agaricomycetes</taxon>
        <taxon>Agaricomycetidae</taxon>
        <taxon>Agaricales</taxon>
        <taxon>Marasmiineae</taxon>
        <taxon>Marasmiaceae</taxon>
        <taxon>Paramarasmius</taxon>
    </lineage>
</organism>
<evidence type="ECO:0000259" key="2">
    <source>
        <dbReference type="Pfam" id="PF20152"/>
    </source>
</evidence>
<proteinExistence type="predicted"/>
<keyword evidence="1" id="KW-1133">Transmembrane helix</keyword>
<feature type="domain" description="DUF6534" evidence="2">
    <location>
        <begin position="178"/>
        <end position="261"/>
    </location>
</feature>
<feature type="transmembrane region" description="Helical" evidence="1">
    <location>
        <begin position="95"/>
        <end position="113"/>
    </location>
</feature>
<name>A0AAW0DTR7_9AGAR</name>
<dbReference type="AlphaFoldDB" id="A0AAW0DTR7"/>
<evidence type="ECO:0000256" key="1">
    <source>
        <dbReference type="SAM" id="Phobius"/>
    </source>
</evidence>
<dbReference type="InterPro" id="IPR045339">
    <property type="entry name" value="DUF6534"/>
</dbReference>
<protein>
    <recommendedName>
        <fullName evidence="2">DUF6534 domain-containing protein</fullName>
    </recommendedName>
</protein>
<comment type="caution">
    <text evidence="3">The sequence shown here is derived from an EMBL/GenBank/DDBJ whole genome shotgun (WGS) entry which is preliminary data.</text>
</comment>
<evidence type="ECO:0000313" key="4">
    <source>
        <dbReference type="Proteomes" id="UP001383192"/>
    </source>
</evidence>
<keyword evidence="1" id="KW-0472">Membrane</keyword>
<dbReference type="Pfam" id="PF20152">
    <property type="entry name" value="DUF6534"/>
    <property type="match status" value="1"/>
</dbReference>
<feature type="transmembrane region" description="Helical" evidence="1">
    <location>
        <begin position="164"/>
        <end position="186"/>
    </location>
</feature>
<dbReference type="Proteomes" id="UP001383192">
    <property type="component" value="Unassembled WGS sequence"/>
</dbReference>
<feature type="transmembrane region" description="Helical" evidence="1">
    <location>
        <begin position="207"/>
        <end position="230"/>
    </location>
</feature>
<accession>A0AAW0DTR7</accession>
<feature type="transmembrane region" description="Helical" evidence="1">
    <location>
        <begin position="236"/>
        <end position="257"/>
    </location>
</feature>
<feature type="transmembrane region" description="Helical" evidence="1">
    <location>
        <begin position="49"/>
        <end position="75"/>
    </location>
</feature>